<dbReference type="Proteomes" id="UP000077143">
    <property type="component" value="Chromosome"/>
</dbReference>
<dbReference type="AlphaFoldDB" id="A0A172UJG6"/>
<protein>
    <submittedName>
        <fullName evidence="4">MCE-family protein MCE1A</fullName>
    </submittedName>
</protein>
<dbReference type="PANTHER" id="PTHR33371">
    <property type="entry name" value="INTERMEMBRANE PHOSPHOLIPID TRANSPORT SYSTEM BINDING PROTEIN MLAD-RELATED"/>
    <property type="match status" value="1"/>
</dbReference>
<dbReference type="InterPro" id="IPR005693">
    <property type="entry name" value="Mce"/>
</dbReference>
<proteinExistence type="predicted"/>
<dbReference type="OrthoDB" id="3460188at2"/>
<sequence length="404" mass="42689">MAVVDRPAPPYKAVGAIALVLLVIGAVLLWGQFRGAFAARVGLTLVSPRAGLVVDPGSKVTLNGVEIGRVSEIAATSVAGVPHALLTLRIDPRYLHLIPANVSADIKASTVFGNKYIALRSPEEPSPQRLSAGGEITAHWVSTEFNTLFETVMAISERVDPVKLNQTLTAAAQSLGGMGADIGRSLADGNAILDRLNARMPQFRRDLRGVTALAEIYAEAAPDLLDGLAAAALTAGTLDDQRGAIDDALLAAIGFSATAGGTLDRGGPYLVRAAQDLIPTSQLFDHYSPQLLCTIRNYHDAAPLMAEVFGGDNGYSLASAGTIFGMGVPNTYVFPDNLPRVNARGGPGGRPGCWQKITRELWPAPYLVMDTGLSIAPYNHFELGQPIFTEYVWGRQIGAPTINP</sequence>
<dbReference type="GO" id="GO:0051701">
    <property type="term" value="P:biological process involved in interaction with host"/>
    <property type="evidence" value="ECO:0007669"/>
    <property type="project" value="TreeGrafter"/>
</dbReference>
<keyword evidence="1" id="KW-0812">Transmembrane</keyword>
<evidence type="ECO:0000259" key="3">
    <source>
        <dbReference type="Pfam" id="PF11887"/>
    </source>
</evidence>
<reference evidence="4 5" key="1">
    <citation type="submission" date="2016-05" db="EMBL/GenBank/DDBJ databases">
        <title>Complete genome sequence of a phthalic acid esters degrading Mycobacterium sp. YC-RL4.</title>
        <authorList>
            <person name="Ren L."/>
            <person name="Fan S."/>
            <person name="Ruth N."/>
            <person name="Jia Y."/>
            <person name="Wang J."/>
            <person name="Qiao C."/>
        </authorList>
    </citation>
    <scope>NUCLEOTIDE SEQUENCE [LARGE SCALE GENOMIC DNA]</scope>
    <source>
        <strain evidence="4 5">YC-RL4</strain>
    </source>
</reference>
<keyword evidence="1" id="KW-0472">Membrane</keyword>
<dbReference type="GO" id="GO:0005576">
    <property type="term" value="C:extracellular region"/>
    <property type="evidence" value="ECO:0007669"/>
    <property type="project" value="TreeGrafter"/>
</dbReference>
<name>A0A172UJG6_9MYCO</name>
<keyword evidence="5" id="KW-1185">Reference proteome</keyword>
<feature type="domain" description="Mammalian cell entry C-terminal" evidence="3">
    <location>
        <begin position="126"/>
        <end position="347"/>
    </location>
</feature>
<evidence type="ECO:0000313" key="4">
    <source>
        <dbReference type="EMBL" id="ANE79198.1"/>
    </source>
</evidence>
<keyword evidence="1" id="KW-1133">Transmembrane helix</keyword>
<gene>
    <name evidence="4" type="ORF">A7U43_07555</name>
</gene>
<dbReference type="PANTHER" id="PTHR33371:SF19">
    <property type="entry name" value="MCE-FAMILY PROTEIN MCE4A"/>
    <property type="match status" value="1"/>
</dbReference>
<dbReference type="NCBIfam" id="TIGR00996">
    <property type="entry name" value="Mtu_fam_mce"/>
    <property type="match status" value="1"/>
</dbReference>
<organism evidence="4 5">
    <name type="scientific">Mycobacterium adipatum</name>
    <dbReference type="NCBI Taxonomy" id="1682113"/>
    <lineage>
        <taxon>Bacteria</taxon>
        <taxon>Bacillati</taxon>
        <taxon>Actinomycetota</taxon>
        <taxon>Actinomycetes</taxon>
        <taxon>Mycobacteriales</taxon>
        <taxon>Mycobacteriaceae</taxon>
        <taxon>Mycobacterium</taxon>
    </lineage>
</organism>
<dbReference type="InterPro" id="IPR024516">
    <property type="entry name" value="Mce_C"/>
</dbReference>
<accession>A0A172UJG6</accession>
<evidence type="ECO:0000259" key="2">
    <source>
        <dbReference type="Pfam" id="PF02470"/>
    </source>
</evidence>
<evidence type="ECO:0000313" key="5">
    <source>
        <dbReference type="Proteomes" id="UP000077143"/>
    </source>
</evidence>
<dbReference type="RefSeq" id="WP_067993021.1">
    <property type="nucleotide sequence ID" value="NZ_CP015596.1"/>
</dbReference>
<dbReference type="Pfam" id="PF11887">
    <property type="entry name" value="Mce4_CUP1"/>
    <property type="match status" value="1"/>
</dbReference>
<feature type="transmembrane region" description="Helical" evidence="1">
    <location>
        <begin position="13"/>
        <end position="31"/>
    </location>
</feature>
<dbReference type="STRING" id="1682113.A7U43_07555"/>
<feature type="domain" description="Mce/MlaD" evidence="2">
    <location>
        <begin position="44"/>
        <end position="120"/>
    </location>
</feature>
<evidence type="ECO:0000256" key="1">
    <source>
        <dbReference type="SAM" id="Phobius"/>
    </source>
</evidence>
<dbReference type="InterPro" id="IPR003399">
    <property type="entry name" value="Mce/MlaD"/>
</dbReference>
<dbReference type="EMBL" id="CP015596">
    <property type="protein sequence ID" value="ANE79198.1"/>
    <property type="molecule type" value="Genomic_DNA"/>
</dbReference>
<dbReference type="KEGG" id="madi:A7U43_07555"/>
<dbReference type="Pfam" id="PF02470">
    <property type="entry name" value="MlaD"/>
    <property type="match status" value="1"/>
</dbReference>
<dbReference type="InterPro" id="IPR052336">
    <property type="entry name" value="MlaD_Phospholipid_Transporter"/>
</dbReference>